<dbReference type="RefSeq" id="WP_014802880.1">
    <property type="nucleotide sequence ID" value="NC_018020.1"/>
</dbReference>
<evidence type="ECO:0000313" key="2">
    <source>
        <dbReference type="Proteomes" id="UP000006048"/>
    </source>
</evidence>
<proteinExistence type="predicted"/>
<sequence length="158" mass="17225">MRYLLLFLTSTLLFSCSSTDTKFATSKIRESHFADDNTMLIFSLGSAAGIPATSPAKELRARAAKNAKDGALGRALEICRNADPRVYLMECKPDAPKIVVSEETQRMQKTLNAAKKLVAESCEGEGAAIMCEADYEIRLPGLRQKCVEFAQRKACGGI</sequence>
<reference evidence="1 2" key="1">
    <citation type="submission" date="2012-06" db="EMBL/GenBank/DDBJ databases">
        <title>The complete chromosome of genome of Turneriella parva DSM 21527.</title>
        <authorList>
            <consortium name="US DOE Joint Genome Institute (JGI-PGF)"/>
            <person name="Lucas S."/>
            <person name="Han J."/>
            <person name="Lapidus A."/>
            <person name="Bruce D."/>
            <person name="Goodwin L."/>
            <person name="Pitluck S."/>
            <person name="Peters L."/>
            <person name="Kyrpides N."/>
            <person name="Mavromatis K."/>
            <person name="Ivanova N."/>
            <person name="Mikhailova N."/>
            <person name="Chertkov O."/>
            <person name="Detter J.C."/>
            <person name="Tapia R."/>
            <person name="Han C."/>
            <person name="Land M."/>
            <person name="Hauser L."/>
            <person name="Markowitz V."/>
            <person name="Cheng J.-F."/>
            <person name="Hugenholtz P."/>
            <person name="Woyke T."/>
            <person name="Wu D."/>
            <person name="Gronow S."/>
            <person name="Wellnitz S."/>
            <person name="Brambilla E."/>
            <person name="Klenk H.-P."/>
            <person name="Eisen J.A."/>
        </authorList>
    </citation>
    <scope>NUCLEOTIDE SEQUENCE [LARGE SCALE GENOMIC DNA]</scope>
    <source>
        <strain evidence="2">ATCC BAA-1111 / DSM 21527 / NCTC 11395 / H</strain>
    </source>
</reference>
<accession>I4B514</accession>
<dbReference type="EMBL" id="CP002959">
    <property type="protein sequence ID" value="AFM12371.1"/>
    <property type="molecule type" value="Genomic_DNA"/>
</dbReference>
<dbReference type="KEGG" id="tpx:Turpa_1723"/>
<evidence type="ECO:0008006" key="3">
    <source>
        <dbReference type="Google" id="ProtNLM"/>
    </source>
</evidence>
<name>I4B514_TURPD</name>
<dbReference type="STRING" id="869212.Turpa_1723"/>
<dbReference type="Proteomes" id="UP000006048">
    <property type="component" value="Chromosome"/>
</dbReference>
<dbReference type="PROSITE" id="PS51257">
    <property type="entry name" value="PROKAR_LIPOPROTEIN"/>
    <property type="match status" value="1"/>
</dbReference>
<keyword evidence="2" id="KW-1185">Reference proteome</keyword>
<evidence type="ECO:0000313" key="1">
    <source>
        <dbReference type="EMBL" id="AFM12371.1"/>
    </source>
</evidence>
<dbReference type="HOGENOM" id="CLU_1668651_0_0_12"/>
<protein>
    <recommendedName>
        <fullName evidence="3">Lipoprotein</fullName>
    </recommendedName>
</protein>
<gene>
    <name evidence="1" type="ordered locus">Turpa_1723</name>
</gene>
<dbReference type="AlphaFoldDB" id="I4B514"/>
<organism evidence="1 2">
    <name type="scientific">Turneriella parva (strain ATCC BAA-1111 / DSM 21527 / NCTC 11395 / H)</name>
    <name type="common">Leptospira parva</name>
    <dbReference type="NCBI Taxonomy" id="869212"/>
    <lineage>
        <taxon>Bacteria</taxon>
        <taxon>Pseudomonadati</taxon>
        <taxon>Spirochaetota</taxon>
        <taxon>Spirochaetia</taxon>
        <taxon>Leptospirales</taxon>
        <taxon>Leptospiraceae</taxon>
        <taxon>Turneriella</taxon>
    </lineage>
</organism>